<dbReference type="RefSeq" id="WP_172585567.1">
    <property type="nucleotide sequence ID" value="NZ_BLAN01000034.1"/>
</dbReference>
<protein>
    <recommendedName>
        <fullName evidence="2">Rpn family recombination-promoting nuclease/putative transposase</fullName>
    </recommendedName>
</protein>
<dbReference type="InterPro" id="IPR010106">
    <property type="entry name" value="RpnA"/>
</dbReference>
<name>A0A6F9XR52_9LACO</name>
<dbReference type="PANTHER" id="PTHR41317">
    <property type="entry name" value="PD-(D_E)XK NUCLEASE FAMILY TRANSPOSASE"/>
    <property type="match status" value="1"/>
</dbReference>
<dbReference type="AlphaFoldDB" id="A0A6F9XR52"/>
<dbReference type="NCBIfam" id="TIGR01784">
    <property type="entry name" value="T_den_put_tspse"/>
    <property type="match status" value="1"/>
</dbReference>
<gene>
    <name evidence="1" type="ORF">SY111_03010</name>
</gene>
<evidence type="ECO:0000313" key="1">
    <source>
        <dbReference type="EMBL" id="GET07677.1"/>
    </source>
</evidence>
<dbReference type="EMBL" id="BLAN01000034">
    <property type="protein sequence ID" value="GET07677.1"/>
    <property type="molecule type" value="Genomic_DNA"/>
</dbReference>
<proteinExistence type="predicted"/>
<evidence type="ECO:0008006" key="2">
    <source>
        <dbReference type="Google" id="ProtNLM"/>
    </source>
</evidence>
<accession>A0A6F9XR52</accession>
<dbReference type="PANTHER" id="PTHR41317:SF1">
    <property type="entry name" value="PD-(D_E)XK NUCLEASE FAMILY TRANSPOSASE"/>
    <property type="match status" value="1"/>
</dbReference>
<reference evidence="1" key="1">
    <citation type="submission" date="2019-10" db="EMBL/GenBank/DDBJ databases">
        <title>Lactobacillus agilis SY111 Whole Genome Sequencing Project.</title>
        <authorList>
            <person name="Suzuki S."/>
            <person name="Endo A."/>
            <person name="Maeno S."/>
            <person name="Shiwa Y."/>
            <person name="Matsutani M."/>
            <person name="Kajikawa A."/>
        </authorList>
    </citation>
    <scope>NUCLEOTIDE SEQUENCE</scope>
    <source>
        <strain evidence="1">SY111</strain>
    </source>
</reference>
<dbReference type="Pfam" id="PF12784">
    <property type="entry name" value="PDDEXK_2"/>
    <property type="match status" value="1"/>
</dbReference>
<sequence>MLAAEKVRQKLLKADFTDDVMFGMAMARFRFCKRFLQAVLPKYNFDHIELIPQKYLKSSYVTRAGRLDLLCTSENGDQFNVELQMIDEHNLAQRSRYYHALITNNMLAVGTDYQALRETWVIFLCAFDYLGLGLASDYFQMLSHYADHHALGDGSHTVVLNAKGNWSEVNDELKGIFQLVLKQKATYGCLGPDIAREIADIKQNKLEGEKYMALTGEFWQDAIDEGRYEGIKEGRVAERSAMLPIFIKKLIKDGQSQSEVIAYLESDFGLGKEEAQEYYQLAMAKA</sequence>
<dbReference type="Proteomes" id="UP000494178">
    <property type="component" value="Unassembled WGS sequence"/>
</dbReference>
<organism evidence="1">
    <name type="scientific">Ligilactobacillus agilis</name>
    <dbReference type="NCBI Taxonomy" id="1601"/>
    <lineage>
        <taxon>Bacteria</taxon>
        <taxon>Bacillati</taxon>
        <taxon>Bacillota</taxon>
        <taxon>Bacilli</taxon>
        <taxon>Lactobacillales</taxon>
        <taxon>Lactobacillaceae</taxon>
        <taxon>Ligilactobacillus</taxon>
    </lineage>
</organism>
<comment type="caution">
    <text evidence="1">The sequence shown here is derived from an EMBL/GenBank/DDBJ whole genome shotgun (WGS) entry which is preliminary data.</text>
</comment>